<evidence type="ECO:0000313" key="1">
    <source>
        <dbReference type="EMBL" id="QHS78357.1"/>
    </source>
</evidence>
<protein>
    <submittedName>
        <fullName evidence="1">Uncharacterized protein</fullName>
    </submittedName>
</protein>
<dbReference type="AlphaFoldDB" id="A0A6C0AEZ9"/>
<organism evidence="1">
    <name type="scientific">viral metagenome</name>
    <dbReference type="NCBI Taxonomy" id="1070528"/>
    <lineage>
        <taxon>unclassified sequences</taxon>
        <taxon>metagenomes</taxon>
        <taxon>organismal metagenomes</taxon>
    </lineage>
</organism>
<dbReference type="EMBL" id="MN740596">
    <property type="protein sequence ID" value="QHS78357.1"/>
    <property type="molecule type" value="Genomic_DNA"/>
</dbReference>
<sequence>MSDYTFVLIPSESDAILLKGNYCDLCCKKKLNYILKFKLTIEEVKDLKKNSNIKGLNIKCECQNDNSIISLTTP</sequence>
<reference evidence="1" key="1">
    <citation type="journal article" date="2020" name="Nature">
        <title>Giant virus diversity and host interactions through global metagenomics.</title>
        <authorList>
            <person name="Schulz F."/>
            <person name="Roux S."/>
            <person name="Paez-Espino D."/>
            <person name="Jungbluth S."/>
            <person name="Walsh D.A."/>
            <person name="Denef V.J."/>
            <person name="McMahon K.D."/>
            <person name="Konstantinidis K.T."/>
            <person name="Eloe-Fadrosh E.A."/>
            <person name="Kyrpides N.C."/>
            <person name="Woyke T."/>
        </authorList>
    </citation>
    <scope>NUCLEOTIDE SEQUENCE</scope>
    <source>
        <strain evidence="1">GVMAG-S-1021933-23</strain>
    </source>
</reference>
<accession>A0A6C0AEZ9</accession>
<proteinExistence type="predicted"/>
<name>A0A6C0AEZ9_9ZZZZ</name>